<organism evidence="2 3">
    <name type="scientific">Vigna unguiculata</name>
    <name type="common">Cowpea</name>
    <dbReference type="NCBI Taxonomy" id="3917"/>
    <lineage>
        <taxon>Eukaryota</taxon>
        <taxon>Viridiplantae</taxon>
        <taxon>Streptophyta</taxon>
        <taxon>Embryophyta</taxon>
        <taxon>Tracheophyta</taxon>
        <taxon>Spermatophyta</taxon>
        <taxon>Magnoliopsida</taxon>
        <taxon>eudicotyledons</taxon>
        <taxon>Gunneridae</taxon>
        <taxon>Pentapetalae</taxon>
        <taxon>rosids</taxon>
        <taxon>fabids</taxon>
        <taxon>Fabales</taxon>
        <taxon>Fabaceae</taxon>
        <taxon>Papilionoideae</taxon>
        <taxon>50 kb inversion clade</taxon>
        <taxon>NPAAA clade</taxon>
        <taxon>indigoferoid/millettioid clade</taxon>
        <taxon>Phaseoleae</taxon>
        <taxon>Vigna</taxon>
    </lineage>
</organism>
<evidence type="ECO:0000313" key="2">
    <source>
        <dbReference type="EMBL" id="QCE03949.1"/>
    </source>
</evidence>
<dbReference type="AlphaFoldDB" id="A0A4D6MV18"/>
<protein>
    <submittedName>
        <fullName evidence="2">Uncharacterized protein</fullName>
    </submittedName>
</protein>
<dbReference type="EMBL" id="CP039352">
    <property type="protein sequence ID" value="QCE03949.1"/>
    <property type="molecule type" value="Genomic_DNA"/>
</dbReference>
<feature type="region of interest" description="Disordered" evidence="1">
    <location>
        <begin position="56"/>
        <end position="130"/>
    </location>
</feature>
<dbReference type="Proteomes" id="UP000501690">
    <property type="component" value="Linkage Group LG8"/>
</dbReference>
<feature type="compositionally biased region" description="Polar residues" evidence="1">
    <location>
        <begin position="81"/>
        <end position="91"/>
    </location>
</feature>
<evidence type="ECO:0000256" key="1">
    <source>
        <dbReference type="SAM" id="MobiDB-lite"/>
    </source>
</evidence>
<proteinExistence type="predicted"/>
<feature type="compositionally biased region" description="Polar residues" evidence="1">
    <location>
        <begin position="56"/>
        <end position="70"/>
    </location>
</feature>
<keyword evidence="3" id="KW-1185">Reference proteome</keyword>
<reference evidence="2 3" key="1">
    <citation type="submission" date="2019-04" db="EMBL/GenBank/DDBJ databases">
        <title>An improved genome assembly and genetic linkage map for asparagus bean, Vigna unguiculata ssp. sesquipedialis.</title>
        <authorList>
            <person name="Xia Q."/>
            <person name="Zhang R."/>
            <person name="Dong Y."/>
        </authorList>
    </citation>
    <scope>NUCLEOTIDE SEQUENCE [LARGE SCALE GENOMIC DNA]</scope>
    <source>
        <tissue evidence="2">Leaf</tissue>
    </source>
</reference>
<sequence>MPYVFSRARSSSHLHRTCSSAAIFRELSRNHEPALVCVTIADVRQLHLLCTRYASNHGSTTSHGRASSLHQRAPDRRRRTTASATLPANQNSTITAAMAAIAPPPSSLAGEGGAALSAAPLQHTQASMKP</sequence>
<gene>
    <name evidence="2" type="ORF">DEO72_LG8g1981</name>
</gene>
<evidence type="ECO:0000313" key="3">
    <source>
        <dbReference type="Proteomes" id="UP000501690"/>
    </source>
</evidence>
<accession>A0A4D6MV18</accession>
<name>A0A4D6MV18_VIGUN</name>
<feature type="compositionally biased region" description="Low complexity" evidence="1">
    <location>
        <begin position="92"/>
        <end position="101"/>
    </location>
</feature>